<keyword evidence="3" id="KW-1185">Reference proteome</keyword>
<dbReference type="Proteomes" id="UP001428341">
    <property type="component" value="Unassembled WGS sequence"/>
</dbReference>
<dbReference type="GO" id="GO:0070182">
    <property type="term" value="F:DNA polymerase binding"/>
    <property type="evidence" value="ECO:0007669"/>
    <property type="project" value="TreeGrafter"/>
</dbReference>
<comment type="caution">
    <text evidence="2">The sequence shown here is derived from an EMBL/GenBank/DDBJ whole genome shotgun (WGS) entry which is preliminary data.</text>
</comment>
<organism evidence="2 3">
    <name type="scientific">Citrus x changshan-huyou</name>
    <dbReference type="NCBI Taxonomy" id="2935761"/>
    <lineage>
        <taxon>Eukaryota</taxon>
        <taxon>Viridiplantae</taxon>
        <taxon>Streptophyta</taxon>
        <taxon>Embryophyta</taxon>
        <taxon>Tracheophyta</taxon>
        <taxon>Spermatophyta</taxon>
        <taxon>Magnoliopsida</taxon>
        <taxon>eudicotyledons</taxon>
        <taxon>Gunneridae</taxon>
        <taxon>Pentapetalae</taxon>
        <taxon>rosids</taxon>
        <taxon>malvids</taxon>
        <taxon>Sapindales</taxon>
        <taxon>Rutaceae</taxon>
        <taxon>Aurantioideae</taxon>
        <taxon>Citrus</taxon>
    </lineage>
</organism>
<reference evidence="2 3" key="1">
    <citation type="submission" date="2024-05" db="EMBL/GenBank/DDBJ databases">
        <title>Haplotype-resolved chromosome-level genome assembly of Huyou (Citrus changshanensis).</title>
        <authorList>
            <person name="Miao C."/>
            <person name="Chen W."/>
            <person name="Wu Y."/>
            <person name="Wang L."/>
            <person name="Zhao S."/>
            <person name="Grierson D."/>
            <person name="Xu C."/>
            <person name="Chen K."/>
        </authorList>
    </citation>
    <scope>NUCLEOTIDE SEQUENCE [LARGE SCALE GENOMIC DNA]</scope>
    <source>
        <strain evidence="2">01-14</strain>
        <tissue evidence="2">Leaf</tissue>
    </source>
</reference>
<sequence length="174" mass="19605">MPSLVTTVINFTAQEDDKKKQNELGLLEITCPATAAGFLYFPMLYISVLGTISQSKNLTSRTSKSVHMAYDLYATSSYHLEEGSLKEHCYSNGLVGIEEVGNQILIWLGVKLIGTLVQNYPYPMLEHVSRPKELLDYFTFMHGEVATYLVTAFSHVLCFSSVMEYLTLKNHCFI</sequence>
<dbReference type="PANTHER" id="PTHR21818">
    <property type="entry name" value="BC025462 PROTEIN"/>
    <property type="match status" value="1"/>
</dbReference>
<dbReference type="InterPro" id="IPR029315">
    <property type="entry name" value="FANCI_S2"/>
</dbReference>
<dbReference type="InterPro" id="IPR026171">
    <property type="entry name" value="FANCI"/>
</dbReference>
<gene>
    <name evidence="2" type="ORF">WN944_003238</name>
</gene>
<name>A0AAP0M193_9ROSI</name>
<protein>
    <recommendedName>
        <fullName evidence="1">FANCI solenoid 2 domain-containing protein</fullName>
    </recommendedName>
</protein>
<evidence type="ECO:0000313" key="3">
    <source>
        <dbReference type="Proteomes" id="UP001428341"/>
    </source>
</evidence>
<dbReference type="PANTHER" id="PTHR21818:SF0">
    <property type="entry name" value="FANCONI ANEMIA GROUP I PROTEIN"/>
    <property type="match status" value="1"/>
</dbReference>
<dbReference type="EMBL" id="JBCGBO010000006">
    <property type="protein sequence ID" value="KAK9192545.1"/>
    <property type="molecule type" value="Genomic_DNA"/>
</dbReference>
<dbReference type="GO" id="GO:0006281">
    <property type="term" value="P:DNA repair"/>
    <property type="evidence" value="ECO:0007669"/>
    <property type="project" value="InterPro"/>
</dbReference>
<evidence type="ECO:0000313" key="2">
    <source>
        <dbReference type="EMBL" id="KAK9192545.1"/>
    </source>
</evidence>
<proteinExistence type="predicted"/>
<dbReference type="AlphaFoldDB" id="A0AAP0M193"/>
<dbReference type="Pfam" id="PF14676">
    <property type="entry name" value="FANCI_S2"/>
    <property type="match status" value="1"/>
</dbReference>
<evidence type="ECO:0000259" key="1">
    <source>
        <dbReference type="Pfam" id="PF14676"/>
    </source>
</evidence>
<feature type="domain" description="FANCI solenoid 2" evidence="1">
    <location>
        <begin position="110"/>
        <end position="161"/>
    </location>
</feature>
<accession>A0AAP0M193</accession>